<evidence type="ECO:0000313" key="2">
    <source>
        <dbReference type="EMBL" id="AIR98155.1"/>
    </source>
</evidence>
<dbReference type="KEGG" id="sgu:SGLAU_10750"/>
<evidence type="ECO:0000256" key="1">
    <source>
        <dbReference type="SAM" id="MobiDB-lite"/>
    </source>
</evidence>
<feature type="compositionally biased region" description="Basic and acidic residues" evidence="1">
    <location>
        <begin position="1"/>
        <end position="14"/>
    </location>
</feature>
<dbReference type="EMBL" id="CP009438">
    <property type="protein sequence ID" value="AIR98155.1"/>
    <property type="molecule type" value="Genomic_DNA"/>
</dbReference>
<dbReference type="HOGENOM" id="CLU_093861_0_0_11"/>
<evidence type="ECO:0000313" key="3">
    <source>
        <dbReference type="Proteomes" id="UP000029482"/>
    </source>
</evidence>
<feature type="compositionally biased region" description="Gly residues" evidence="1">
    <location>
        <begin position="50"/>
        <end position="60"/>
    </location>
</feature>
<protein>
    <submittedName>
        <fullName evidence="2">Uncharacterized protein</fullName>
    </submittedName>
</protein>
<dbReference type="AlphaFoldDB" id="A0A089YX02"/>
<dbReference type="eggNOG" id="COG0508">
    <property type="taxonomic scope" value="Bacteria"/>
</dbReference>
<keyword evidence="3" id="KW-1185">Reference proteome</keyword>
<proteinExistence type="predicted"/>
<dbReference type="Proteomes" id="UP000029482">
    <property type="component" value="Chromosome"/>
</dbReference>
<dbReference type="RefSeq" id="WP_052413704.1">
    <property type="nucleotide sequence ID" value="NZ_CP009438.1"/>
</dbReference>
<accession>A0A089YX02</accession>
<organism evidence="2 3">
    <name type="scientific">Streptomyces glaucescens</name>
    <dbReference type="NCBI Taxonomy" id="1907"/>
    <lineage>
        <taxon>Bacteria</taxon>
        <taxon>Bacillati</taxon>
        <taxon>Actinomycetota</taxon>
        <taxon>Actinomycetes</taxon>
        <taxon>Kitasatosporales</taxon>
        <taxon>Streptomycetaceae</taxon>
        <taxon>Streptomyces</taxon>
    </lineage>
</organism>
<feature type="compositionally biased region" description="Low complexity" evidence="1">
    <location>
        <begin position="106"/>
        <end position="119"/>
    </location>
</feature>
<gene>
    <name evidence="2" type="ORF">SGLAU_10750</name>
</gene>
<sequence>MTEKPRRNEDETRHPGGAGGEIPPGAAGAPGPVPGAAGGVPGTAGPLPGTAGGPAGGTTPAGGQAPSGPPPSADAQSPGAHPPGLQAPAGQSQGARTPTVQPLGTRPPGNGAPSAAGEPGEPGESGEAGGAGRAPDYFSGVESGRARSDKASHLAPLLPHSETDKLAERMRHAVAGFVDGPRAAVQEADQVMEEIAARFTEAMAERRRDLRRSWETNEEPASATTDTEQLRLALRDYRELADRLLHW</sequence>
<feature type="region of interest" description="Disordered" evidence="1">
    <location>
        <begin position="1"/>
        <end position="162"/>
    </location>
</feature>
<feature type="compositionally biased region" description="Polar residues" evidence="1">
    <location>
        <begin position="89"/>
        <end position="102"/>
    </location>
</feature>
<name>A0A089YX02_STRGA</name>
<dbReference type="STRING" id="1907.SGLAU_10750"/>
<reference evidence="3" key="1">
    <citation type="journal article" date="2015" name="J. Biotechnol.">
        <title>Complete genome sequence of the actinobacterium Streptomyces glaucescens GLA.O (DSM 40922) consisting of a linear chromosome and one linear plasmid.</title>
        <authorList>
            <person name="Ortseifen V."/>
            <person name="Winkler A."/>
            <person name="Albersmeier A."/>
            <person name="Wendler S."/>
            <person name="Puhler A."/>
            <person name="Kalinowski J."/>
            <person name="Ruckert C."/>
        </authorList>
    </citation>
    <scope>NUCLEOTIDE SEQUENCE [LARGE SCALE GENOMIC DNA]</scope>
    <source>
        <strain evidence="3">DSM 40922 / GLA O</strain>
    </source>
</reference>
<dbReference type="OrthoDB" id="3217284at2"/>